<evidence type="ECO:0000313" key="2">
    <source>
        <dbReference type="Proteomes" id="UP000305760"/>
    </source>
</evidence>
<gene>
    <name evidence="1" type="ORF">E1B00_14250</name>
</gene>
<evidence type="ECO:0000313" key="1">
    <source>
        <dbReference type="EMBL" id="TNJ32870.1"/>
    </source>
</evidence>
<accession>A0A5C4RP01</accession>
<name>A0A5C4RP01_9GAMM</name>
<reference evidence="1 2" key="1">
    <citation type="submission" date="2019-03" db="EMBL/GenBank/DDBJ databases">
        <title>Arenimonas daejeonensis sp. nov., isolated from compost.</title>
        <authorList>
            <person name="Jeon C.O."/>
        </authorList>
    </citation>
    <scope>NUCLEOTIDE SEQUENCE [LARGE SCALE GENOMIC DNA]</scope>
    <source>
        <strain evidence="1 2">R29</strain>
    </source>
</reference>
<keyword evidence="2" id="KW-1185">Reference proteome</keyword>
<comment type="caution">
    <text evidence="1">The sequence shown here is derived from an EMBL/GenBank/DDBJ whole genome shotgun (WGS) entry which is preliminary data.</text>
</comment>
<dbReference type="RefSeq" id="WP_139449955.1">
    <property type="nucleotide sequence ID" value="NZ_SMDR01000004.1"/>
</dbReference>
<organism evidence="1 2">
    <name type="scientific">Arenimonas terrae</name>
    <dbReference type="NCBI Taxonomy" id="2546226"/>
    <lineage>
        <taxon>Bacteria</taxon>
        <taxon>Pseudomonadati</taxon>
        <taxon>Pseudomonadota</taxon>
        <taxon>Gammaproteobacteria</taxon>
        <taxon>Lysobacterales</taxon>
        <taxon>Lysobacteraceae</taxon>
        <taxon>Arenimonas</taxon>
    </lineage>
</organism>
<dbReference type="EMBL" id="SMDR01000004">
    <property type="protein sequence ID" value="TNJ32870.1"/>
    <property type="molecule type" value="Genomic_DNA"/>
</dbReference>
<proteinExistence type="predicted"/>
<dbReference type="OrthoDB" id="5966291at2"/>
<dbReference type="AlphaFoldDB" id="A0A5C4RP01"/>
<sequence length="167" mass="18189">MTRPKADAARSDRRRLVVVILLIVLGLGLTAAALWQRFSPEARAQAQTRAIADAAIVEFGRGLPKPFGPGPGLVLERVMFEGPHLVFVIRSTTRLATDAARDPQSLEGVRAAEQAQMVAFCNNPNLVYLLSRGMTATRRFVDARGDRFFDVSITAADCARTLVPART</sequence>
<protein>
    <submittedName>
        <fullName evidence="1">Uncharacterized protein</fullName>
    </submittedName>
</protein>
<dbReference type="Proteomes" id="UP000305760">
    <property type="component" value="Unassembled WGS sequence"/>
</dbReference>